<comment type="cofactor">
    <cofactor evidence="1 3 5">
        <name>pyridoxal 5'-phosphate</name>
        <dbReference type="ChEBI" id="CHEBI:597326"/>
    </cofactor>
</comment>
<dbReference type="AlphaFoldDB" id="A0A2D2CWC3"/>
<dbReference type="FunFam" id="3.90.1150.10:FF:000033">
    <property type="entry name" value="Cystathionine gamma-synthase"/>
    <property type="match status" value="1"/>
</dbReference>
<comment type="pathway">
    <text evidence="3">Amino-acid biosynthesis; L-methionine biosynthesis via de novo pathway; L-homocysteine from O-succinyl-L-homoserine: step 1/1.</text>
</comment>
<dbReference type="RefSeq" id="WP_003614965.1">
    <property type="nucleotide sequence ID" value="NZ_ADVE02000001.1"/>
</dbReference>
<dbReference type="InterPro" id="IPR006234">
    <property type="entry name" value="O-succ-hSer_sulfhydrylase"/>
</dbReference>
<dbReference type="InterPro" id="IPR000277">
    <property type="entry name" value="Cys/Met-Metab_PyrdxlP-dep_enz"/>
</dbReference>
<dbReference type="InterPro" id="IPR015422">
    <property type="entry name" value="PyrdxlP-dep_Trfase_small"/>
</dbReference>
<gene>
    <name evidence="3" type="primary">metZ</name>
    <name evidence="6" type="ORF">CQW49_02960</name>
</gene>
<keyword evidence="2 3" id="KW-0663">Pyridoxal phosphate</keyword>
<dbReference type="UniPathway" id="UPA00051">
    <property type="reaction ID" value="UER00449"/>
</dbReference>
<dbReference type="EC" id="2.5.1.-" evidence="3"/>
<comment type="subunit">
    <text evidence="3">Homotetramer.</text>
</comment>
<comment type="function">
    <text evidence="3">Catalyzes the formation of L-homocysteine from O-succinyl-L-homoserine (OSHS) and hydrogen sulfide.</text>
</comment>
<proteinExistence type="inferred from homology"/>
<keyword evidence="3" id="KW-0028">Amino-acid biosynthesis</keyword>
<evidence type="ECO:0000256" key="2">
    <source>
        <dbReference type="ARBA" id="ARBA00022898"/>
    </source>
</evidence>
<dbReference type="Pfam" id="PF01053">
    <property type="entry name" value="Cys_Met_Meta_PP"/>
    <property type="match status" value="1"/>
</dbReference>
<reference evidence="7" key="1">
    <citation type="submission" date="2017-10" db="EMBL/GenBank/DDBJ databases">
        <title>Completed PacBio SMRT sequence of Methylosinus trichosporium OB3b reveals presence of a third large plasmid.</title>
        <authorList>
            <person name="Charles T.C."/>
            <person name="Lynch M.D.J."/>
            <person name="Heil J.R."/>
            <person name="Cheng J."/>
        </authorList>
    </citation>
    <scope>NUCLEOTIDE SEQUENCE [LARGE SCALE GENOMIC DNA]</scope>
    <source>
        <strain evidence="7">OB3b</strain>
    </source>
</reference>
<dbReference type="NCBIfam" id="TIGR01325">
    <property type="entry name" value="O_suc_HS_sulf"/>
    <property type="match status" value="1"/>
</dbReference>
<evidence type="ECO:0000256" key="5">
    <source>
        <dbReference type="RuleBase" id="RU362118"/>
    </source>
</evidence>
<dbReference type="NCBIfam" id="NF006003">
    <property type="entry name" value="PRK08133.1"/>
    <property type="match status" value="1"/>
</dbReference>
<comment type="catalytic activity">
    <reaction evidence="3">
        <text>O-succinyl-L-homoserine + hydrogen sulfide = L-homocysteine + succinate</text>
        <dbReference type="Rhea" id="RHEA:27826"/>
        <dbReference type="ChEBI" id="CHEBI:29919"/>
        <dbReference type="ChEBI" id="CHEBI:30031"/>
        <dbReference type="ChEBI" id="CHEBI:57661"/>
        <dbReference type="ChEBI" id="CHEBI:58199"/>
    </reaction>
</comment>
<comment type="similarity">
    <text evidence="3">Belongs to the trans-sulfuration enzymes family. MetZ subfamily.</text>
</comment>
<evidence type="ECO:0000313" key="6">
    <source>
        <dbReference type="EMBL" id="ATQ66959.1"/>
    </source>
</evidence>
<dbReference type="CDD" id="cd00614">
    <property type="entry name" value="CGS_like"/>
    <property type="match status" value="1"/>
</dbReference>
<dbReference type="Gene3D" id="3.40.640.10">
    <property type="entry name" value="Type I PLP-dependent aspartate aminotransferase-like (Major domain)"/>
    <property type="match status" value="1"/>
</dbReference>
<feature type="modified residue" description="N6-(pyridoxal phosphate)lysine" evidence="3 4">
    <location>
        <position position="210"/>
    </location>
</feature>
<name>A0A2D2CWC3_METT3</name>
<dbReference type="InterPro" id="IPR015421">
    <property type="entry name" value="PyrdxlP-dep_Trfase_major"/>
</dbReference>
<dbReference type="PANTHER" id="PTHR11808:SF80">
    <property type="entry name" value="CYSTATHIONINE GAMMA-LYASE"/>
    <property type="match status" value="1"/>
</dbReference>
<dbReference type="GO" id="GO:0005737">
    <property type="term" value="C:cytoplasm"/>
    <property type="evidence" value="ECO:0007669"/>
    <property type="project" value="TreeGrafter"/>
</dbReference>
<dbReference type="Proteomes" id="UP000230709">
    <property type="component" value="Chromosome"/>
</dbReference>
<dbReference type="PANTHER" id="PTHR11808">
    <property type="entry name" value="TRANS-SULFURATION ENZYME FAMILY MEMBER"/>
    <property type="match status" value="1"/>
</dbReference>
<sequence length="399" mass="42889">MSSERKPLRPATQLVHGGGVRSQFGELSEALFLTQSFAYPTMEAAEARFKGEDPGFIYSRFSNPTVAMFEKRMALLEGAEAARATASGMAAVTAALLAQLRAGDHIVSARALFGSCLYVVEDLLPRFGVASTLVDGSDLAQWKAAVRKETKLLFLESPTNPGLEVYDIRAIANIAHEAGARLVVDNVFATPLLQKPFELGADVVVYSATKHIDGQGRCLGGVILASQALIEESIHNFLRQTGPALSPFNAWTMLKALETLPLRVAQQTASAARIADFLAEQKGIARVLYPFRPDHPQAELARRQMSGGGTLVSFDVEGGKEAAFRFANALEVVKISNNLGDAKSLVTHPATTTHQRLTPEARARIGVGDGMLRLSVGLEDIEDLLTDLEYGLSAASRRG</sequence>
<dbReference type="GO" id="GO:0071266">
    <property type="term" value="P:'de novo' L-methionine biosynthetic process"/>
    <property type="evidence" value="ECO:0007669"/>
    <property type="project" value="UniProtKB-UniRule"/>
</dbReference>
<keyword evidence="7" id="KW-1185">Reference proteome</keyword>
<dbReference type="SUPFAM" id="SSF53383">
    <property type="entry name" value="PLP-dependent transferases"/>
    <property type="match status" value="1"/>
</dbReference>
<evidence type="ECO:0000256" key="4">
    <source>
        <dbReference type="PIRSR" id="PIRSR001434-2"/>
    </source>
</evidence>
<dbReference type="KEGG" id="mtw:CQW49_02960"/>
<dbReference type="PIRSF" id="PIRSF001434">
    <property type="entry name" value="CGS"/>
    <property type="match status" value="1"/>
</dbReference>
<organism evidence="6 7">
    <name type="scientific">Methylosinus trichosporium (strain ATCC 35070 / NCIMB 11131 / UNIQEM 75 / OB3b)</name>
    <dbReference type="NCBI Taxonomy" id="595536"/>
    <lineage>
        <taxon>Bacteria</taxon>
        <taxon>Pseudomonadati</taxon>
        <taxon>Pseudomonadota</taxon>
        <taxon>Alphaproteobacteria</taxon>
        <taxon>Hyphomicrobiales</taxon>
        <taxon>Methylocystaceae</taxon>
        <taxon>Methylosinus</taxon>
    </lineage>
</organism>
<dbReference type="EMBL" id="CP023737">
    <property type="protein sequence ID" value="ATQ66959.1"/>
    <property type="molecule type" value="Genomic_DNA"/>
</dbReference>
<dbReference type="GO" id="GO:0016846">
    <property type="term" value="F:carbon-sulfur lyase activity"/>
    <property type="evidence" value="ECO:0007669"/>
    <property type="project" value="TreeGrafter"/>
</dbReference>
<dbReference type="STRING" id="595536.GCA_000178815_00355"/>
<dbReference type="GO" id="GO:0030170">
    <property type="term" value="F:pyridoxal phosphate binding"/>
    <property type="evidence" value="ECO:0007669"/>
    <property type="project" value="UniProtKB-UniRule"/>
</dbReference>
<dbReference type="Gene3D" id="3.90.1150.10">
    <property type="entry name" value="Aspartate Aminotransferase, domain 1"/>
    <property type="match status" value="1"/>
</dbReference>
<dbReference type="FunFam" id="3.40.640.10:FF:000046">
    <property type="entry name" value="Cystathionine gamma-lyase"/>
    <property type="match status" value="1"/>
</dbReference>
<dbReference type="NCBIfam" id="NF005696">
    <property type="entry name" value="PRK07504.1"/>
    <property type="match status" value="1"/>
</dbReference>
<dbReference type="HAMAP" id="MF_02056">
    <property type="entry name" value="MetZ"/>
    <property type="match status" value="1"/>
</dbReference>
<keyword evidence="3" id="KW-0808">Transferase</keyword>
<dbReference type="GO" id="GO:0016765">
    <property type="term" value="F:transferase activity, transferring alkyl or aryl (other than methyl) groups"/>
    <property type="evidence" value="ECO:0007669"/>
    <property type="project" value="UniProtKB-UniRule"/>
</dbReference>
<evidence type="ECO:0000256" key="3">
    <source>
        <dbReference type="HAMAP-Rule" id="MF_02056"/>
    </source>
</evidence>
<dbReference type="GO" id="GO:0071268">
    <property type="term" value="P:homocysteine biosynthetic process"/>
    <property type="evidence" value="ECO:0007669"/>
    <property type="project" value="InterPro"/>
</dbReference>
<accession>A0A2D2CWC3</accession>
<keyword evidence="3" id="KW-0486">Methionine biosynthesis</keyword>
<evidence type="ECO:0000256" key="1">
    <source>
        <dbReference type="ARBA" id="ARBA00001933"/>
    </source>
</evidence>
<evidence type="ECO:0000313" key="7">
    <source>
        <dbReference type="Proteomes" id="UP000230709"/>
    </source>
</evidence>
<dbReference type="InterPro" id="IPR015424">
    <property type="entry name" value="PyrdxlP-dep_Trfase"/>
</dbReference>
<protein>
    <recommendedName>
        <fullName evidence="3">O-succinylhomoserine sulfhydrylase</fullName>
        <shortName evidence="3">OSH sulfhydrylase</shortName>
        <shortName evidence="3">OSHS sulfhydrylase</shortName>
        <ecNumber evidence="3">2.5.1.-</ecNumber>
    </recommendedName>
</protein>
<dbReference type="GO" id="GO:0019346">
    <property type="term" value="P:transsulfuration"/>
    <property type="evidence" value="ECO:0007669"/>
    <property type="project" value="InterPro"/>
</dbReference>